<keyword evidence="8 9" id="KW-0472">Membrane</keyword>
<dbReference type="SUPFAM" id="SSF160240">
    <property type="entry name" value="Cation efflux protein cytoplasmic domain-like"/>
    <property type="match status" value="1"/>
</dbReference>
<dbReference type="GO" id="GO:0008324">
    <property type="term" value="F:monoatomic cation transmembrane transporter activity"/>
    <property type="evidence" value="ECO:0007669"/>
    <property type="project" value="InterPro"/>
</dbReference>
<dbReference type="GO" id="GO:0006829">
    <property type="term" value="P:zinc ion transport"/>
    <property type="evidence" value="ECO:0007669"/>
    <property type="project" value="UniProtKB-KW"/>
</dbReference>
<dbReference type="Pfam" id="PF01545">
    <property type="entry name" value="Cation_efflux"/>
    <property type="match status" value="1"/>
</dbReference>
<reference evidence="12 13" key="1">
    <citation type="journal article" date="2014" name="ISME J.">
        <title>Ecophysiology of Thioploca ingrica as revealed by the complete genome sequence supplemented with proteomic evidence.</title>
        <authorList>
            <person name="Kojima H."/>
            <person name="Ogura Y."/>
            <person name="Yamamoto N."/>
            <person name="Togashi T."/>
            <person name="Mori H."/>
            <person name="Watanabe T."/>
            <person name="Nemoto F."/>
            <person name="Kurokawa K."/>
            <person name="Hayashi T."/>
            <person name="Fukui M."/>
        </authorList>
    </citation>
    <scope>NUCLEOTIDE SEQUENCE [LARGE SCALE GENOMIC DNA]</scope>
</reference>
<keyword evidence="7 9" id="KW-1133">Transmembrane helix</keyword>
<dbReference type="PANTHER" id="PTHR43840:SF15">
    <property type="entry name" value="MITOCHONDRIAL METAL TRANSPORTER 1-RELATED"/>
    <property type="match status" value="1"/>
</dbReference>
<organism evidence="12 13">
    <name type="scientific">Thioploca ingrica</name>
    <dbReference type="NCBI Taxonomy" id="40754"/>
    <lineage>
        <taxon>Bacteria</taxon>
        <taxon>Pseudomonadati</taxon>
        <taxon>Pseudomonadota</taxon>
        <taxon>Gammaproteobacteria</taxon>
        <taxon>Thiotrichales</taxon>
        <taxon>Thiotrichaceae</taxon>
        <taxon>Thioploca</taxon>
    </lineage>
</organism>
<evidence type="ECO:0000256" key="4">
    <source>
        <dbReference type="ARBA" id="ARBA00022496"/>
    </source>
</evidence>
<evidence type="ECO:0000256" key="1">
    <source>
        <dbReference type="ARBA" id="ARBA00004141"/>
    </source>
</evidence>
<keyword evidence="6" id="KW-0406">Ion transport</keyword>
<dbReference type="FunFam" id="1.20.1510.10:FF:000006">
    <property type="entry name" value="Divalent cation efflux transporter"/>
    <property type="match status" value="1"/>
</dbReference>
<feature type="transmembrane region" description="Helical" evidence="9">
    <location>
        <begin position="162"/>
        <end position="182"/>
    </location>
</feature>
<dbReference type="GO" id="GO:0006826">
    <property type="term" value="P:iron ion transport"/>
    <property type="evidence" value="ECO:0007669"/>
    <property type="project" value="UniProtKB-KW"/>
</dbReference>
<dbReference type="EMBL" id="AP014633">
    <property type="protein sequence ID" value="BAP54556.1"/>
    <property type="molecule type" value="Genomic_DNA"/>
</dbReference>
<dbReference type="GO" id="GO:0016020">
    <property type="term" value="C:membrane"/>
    <property type="evidence" value="ECO:0007669"/>
    <property type="project" value="UniProtKB-SubCell"/>
</dbReference>
<keyword evidence="6" id="KW-0862">Zinc</keyword>
<evidence type="ECO:0000256" key="5">
    <source>
        <dbReference type="ARBA" id="ARBA00022692"/>
    </source>
</evidence>
<keyword evidence="6" id="KW-0864">Zinc transport</keyword>
<feature type="domain" description="Cation efflux protein cytoplasmic" evidence="11">
    <location>
        <begin position="197"/>
        <end position="275"/>
    </location>
</feature>
<dbReference type="AlphaFoldDB" id="A0A090BU63"/>
<dbReference type="InterPro" id="IPR058533">
    <property type="entry name" value="Cation_efflux_TM"/>
</dbReference>
<feature type="transmembrane region" description="Helical" evidence="9">
    <location>
        <begin position="67"/>
        <end position="85"/>
    </location>
</feature>
<sequence>MSAVINALLSFLQILLGIIGHSQALIADGFHTLSDLISDGIVLIAAKYSTLDADVNHPYGHARFETLATIAVGSLLLIVAVGILINSGRRLLDPTLLWQPTRISLAVVILTILVKEALCQYTQHIAKRLRSKMLEASAWHHRSDAISSVMVLIGISGSMSGIIWLDAVAAMGVSLMIAYIGWSLGWGGAKELVDTGLDENQLNEIKQVITSIAEVRTLHELRTRSMGSQVLVDVHILVNPSISVSEGHQIAETVRAHLIAKIEGIFDVLVHIDPEPDEKVEPNLNLPLRHEITTDLQRCWQSIDAAKAIENITLHYLTGKLTVDIYLSLTIVQDIAEAQTLSQQLVELAKGESRIHAIRVYFS</sequence>
<dbReference type="SUPFAM" id="SSF161111">
    <property type="entry name" value="Cation efflux protein transmembrane domain-like"/>
    <property type="match status" value="1"/>
</dbReference>
<evidence type="ECO:0000259" key="10">
    <source>
        <dbReference type="Pfam" id="PF01545"/>
    </source>
</evidence>
<keyword evidence="13" id="KW-1185">Reference proteome</keyword>
<dbReference type="HOGENOM" id="CLU_013430_3_6_6"/>
<gene>
    <name evidence="12" type="ORF">THII_0259</name>
</gene>
<dbReference type="Pfam" id="PF16916">
    <property type="entry name" value="ZT_dimer"/>
    <property type="match status" value="1"/>
</dbReference>
<keyword evidence="4" id="KW-0408">Iron</keyword>
<comment type="subcellular location">
    <subcellularLocation>
        <location evidence="1">Membrane</location>
        <topology evidence="1">Multi-pass membrane protein</topology>
    </subcellularLocation>
</comment>
<evidence type="ECO:0000313" key="12">
    <source>
        <dbReference type="EMBL" id="BAP54556.1"/>
    </source>
</evidence>
<dbReference type="PANTHER" id="PTHR43840">
    <property type="entry name" value="MITOCHONDRIAL METAL TRANSPORTER 1-RELATED"/>
    <property type="match status" value="1"/>
</dbReference>
<dbReference type="Proteomes" id="UP000031623">
    <property type="component" value="Chromosome"/>
</dbReference>
<dbReference type="InterPro" id="IPR027469">
    <property type="entry name" value="Cation_efflux_TMD_sf"/>
</dbReference>
<evidence type="ECO:0000256" key="8">
    <source>
        <dbReference type="ARBA" id="ARBA00023136"/>
    </source>
</evidence>
<keyword evidence="5 9" id="KW-0812">Transmembrane</keyword>
<keyword evidence="3" id="KW-0813">Transport</keyword>
<evidence type="ECO:0000256" key="2">
    <source>
        <dbReference type="ARBA" id="ARBA00010212"/>
    </source>
</evidence>
<evidence type="ECO:0000256" key="6">
    <source>
        <dbReference type="ARBA" id="ARBA00022906"/>
    </source>
</evidence>
<evidence type="ECO:0000256" key="7">
    <source>
        <dbReference type="ARBA" id="ARBA00022989"/>
    </source>
</evidence>
<dbReference type="InterPro" id="IPR050291">
    <property type="entry name" value="CDF_Transporter"/>
</dbReference>
<dbReference type="InterPro" id="IPR027470">
    <property type="entry name" value="Cation_efflux_CTD"/>
</dbReference>
<protein>
    <submittedName>
        <fullName evidence="12">Cation efflux protein</fullName>
    </submittedName>
</protein>
<dbReference type="Gene3D" id="3.30.70.1350">
    <property type="entry name" value="Cation efflux protein, cytoplasmic domain"/>
    <property type="match status" value="1"/>
</dbReference>
<name>A0A090BU63_9GAMM</name>
<feature type="domain" description="Cation efflux protein transmembrane" evidence="10">
    <location>
        <begin position="2"/>
        <end position="193"/>
    </location>
</feature>
<dbReference type="Gene3D" id="1.20.1510.10">
    <property type="entry name" value="Cation efflux protein transmembrane domain"/>
    <property type="match status" value="1"/>
</dbReference>
<evidence type="ECO:0000256" key="3">
    <source>
        <dbReference type="ARBA" id="ARBA00022448"/>
    </source>
</evidence>
<evidence type="ECO:0000256" key="9">
    <source>
        <dbReference type="SAM" id="Phobius"/>
    </source>
</evidence>
<keyword evidence="4" id="KW-0410">Iron transport</keyword>
<dbReference type="NCBIfam" id="TIGR01297">
    <property type="entry name" value="CDF"/>
    <property type="match status" value="1"/>
</dbReference>
<dbReference type="InterPro" id="IPR002524">
    <property type="entry name" value="Cation_efflux"/>
</dbReference>
<proteinExistence type="inferred from homology"/>
<comment type="similarity">
    <text evidence="2">Belongs to the cation diffusion facilitator (CDF) transporter (TC 2.A.4) family. FieF subfamily.</text>
</comment>
<evidence type="ECO:0000259" key="11">
    <source>
        <dbReference type="Pfam" id="PF16916"/>
    </source>
</evidence>
<dbReference type="KEGG" id="tig:THII_0259"/>
<evidence type="ECO:0000313" key="13">
    <source>
        <dbReference type="Proteomes" id="UP000031623"/>
    </source>
</evidence>
<dbReference type="InterPro" id="IPR036837">
    <property type="entry name" value="Cation_efflux_CTD_sf"/>
</dbReference>
<accession>A0A090BU63</accession>